<dbReference type="RefSeq" id="WP_090080144.1">
    <property type="nucleotide sequence ID" value="NZ_FOMR01000001.1"/>
</dbReference>
<dbReference type="InterPro" id="IPR002589">
    <property type="entry name" value="Macro_dom"/>
</dbReference>
<dbReference type="Pfam" id="PF01661">
    <property type="entry name" value="Macro"/>
    <property type="match status" value="1"/>
</dbReference>
<dbReference type="SMART" id="SM00506">
    <property type="entry name" value="A1pp"/>
    <property type="match status" value="1"/>
</dbReference>
<dbReference type="InterPro" id="IPR043472">
    <property type="entry name" value="Macro_dom-like"/>
</dbReference>
<evidence type="ECO:0000259" key="1">
    <source>
        <dbReference type="PROSITE" id="PS51154"/>
    </source>
</evidence>
<dbReference type="CDD" id="cd02908">
    <property type="entry name" value="Macro_OAADPr_deacetylase"/>
    <property type="match status" value="1"/>
</dbReference>
<feature type="domain" description="Macro" evidence="1">
    <location>
        <begin position="73"/>
        <end position="264"/>
    </location>
</feature>
<sequence length="264" mass="30160">MDQEARLDYLIDYLWHKNPKADAHFGQYKATNIEEKTALFQGLCNVRQPEPVTDEFVKVQDAFLTQWNNERELTSLRNLEDVRPQLYVWQGDITRLAVDAIVNAANSDMLGCTKANHECIDNRIHTRAGVQLRLECHELMKAQGRKEPMGKAKITKAYNLPSNYVIHTVGPFIDARGVSPLKEQLLASSYQSCLALADAYQLDTIAFCCISTGEFNFPNQRAAEIAIQMVEEYLRKTESNLHVIFNVFKDEDLEIYQSLLAKNE</sequence>
<dbReference type="Gene3D" id="3.40.220.10">
    <property type="entry name" value="Leucine Aminopeptidase, subunit E, domain 1"/>
    <property type="match status" value="1"/>
</dbReference>
<organism evidence="2 3">
    <name type="scientific">Lentibacillus persicus</name>
    <dbReference type="NCBI Taxonomy" id="640948"/>
    <lineage>
        <taxon>Bacteria</taxon>
        <taxon>Bacillati</taxon>
        <taxon>Bacillota</taxon>
        <taxon>Bacilli</taxon>
        <taxon>Bacillales</taxon>
        <taxon>Bacillaceae</taxon>
        <taxon>Lentibacillus</taxon>
    </lineage>
</organism>
<gene>
    <name evidence="2" type="ORF">SAMN05216238_101221</name>
</gene>
<dbReference type="NCBIfam" id="NF003163">
    <property type="entry name" value="PRK04143.1"/>
    <property type="match status" value="1"/>
</dbReference>
<dbReference type="PANTHER" id="PTHR11106">
    <property type="entry name" value="GANGLIOSIDE INDUCED DIFFERENTIATION ASSOCIATED PROTEIN 2-RELATED"/>
    <property type="match status" value="1"/>
</dbReference>
<accession>A0A1I1SDW7</accession>
<dbReference type="EMBL" id="FOMR01000001">
    <property type="protein sequence ID" value="SFD41180.1"/>
    <property type="molecule type" value="Genomic_DNA"/>
</dbReference>
<dbReference type="SUPFAM" id="SSF52949">
    <property type="entry name" value="Macro domain-like"/>
    <property type="match status" value="1"/>
</dbReference>
<reference evidence="3" key="1">
    <citation type="submission" date="2016-10" db="EMBL/GenBank/DDBJ databases">
        <authorList>
            <person name="Varghese N."/>
            <person name="Submissions S."/>
        </authorList>
    </citation>
    <scope>NUCLEOTIDE SEQUENCE [LARGE SCALE GENOMIC DNA]</scope>
    <source>
        <strain evidence="3">DSM 22530</strain>
    </source>
</reference>
<evidence type="ECO:0000313" key="2">
    <source>
        <dbReference type="EMBL" id="SFD41180.1"/>
    </source>
</evidence>
<dbReference type="STRING" id="640948.SAMN05216238_101221"/>
<keyword evidence="3" id="KW-1185">Reference proteome</keyword>
<dbReference type="PROSITE" id="PS51154">
    <property type="entry name" value="MACRO"/>
    <property type="match status" value="1"/>
</dbReference>
<dbReference type="OrthoDB" id="6194521at2"/>
<proteinExistence type="predicted"/>
<dbReference type="Proteomes" id="UP000199474">
    <property type="component" value="Unassembled WGS sequence"/>
</dbReference>
<protein>
    <submittedName>
        <fullName evidence="2">O-acetyl-ADP-ribose deacetylase (Regulator of RNase III), contains Macro domain</fullName>
    </submittedName>
</protein>
<dbReference type="AlphaFoldDB" id="A0A1I1SDW7"/>
<dbReference type="PANTHER" id="PTHR11106:SF27">
    <property type="entry name" value="MACRO DOMAIN-CONTAINING PROTEIN"/>
    <property type="match status" value="1"/>
</dbReference>
<name>A0A1I1SDW7_9BACI</name>
<evidence type="ECO:0000313" key="3">
    <source>
        <dbReference type="Proteomes" id="UP000199474"/>
    </source>
</evidence>